<evidence type="ECO:0000256" key="4">
    <source>
        <dbReference type="RuleBase" id="RU003330"/>
    </source>
</evidence>
<dbReference type="GO" id="GO:0006139">
    <property type="term" value="P:nucleobase-containing compound metabolic process"/>
    <property type="evidence" value="ECO:0007669"/>
    <property type="project" value="InterPro"/>
</dbReference>
<dbReference type="OrthoDB" id="442176at2759"/>
<dbReference type="InterPro" id="IPR027417">
    <property type="entry name" value="P-loop_NTPase"/>
</dbReference>
<dbReference type="PRINTS" id="PR00094">
    <property type="entry name" value="ADENYLTKNASE"/>
</dbReference>
<evidence type="ECO:0000256" key="3">
    <source>
        <dbReference type="ARBA" id="ARBA00022777"/>
    </source>
</evidence>
<dbReference type="InterPro" id="IPR000850">
    <property type="entry name" value="Adenylat/UMP-CMP_kin"/>
</dbReference>
<dbReference type="GO" id="GO:0005524">
    <property type="term" value="F:ATP binding"/>
    <property type="evidence" value="ECO:0007669"/>
    <property type="project" value="InterPro"/>
</dbReference>
<dbReference type="PROSITE" id="PS00113">
    <property type="entry name" value="ADENYLATE_KINASE"/>
    <property type="match status" value="1"/>
</dbReference>
<dbReference type="InterPro" id="IPR033690">
    <property type="entry name" value="Adenylat_kinase_CS"/>
</dbReference>
<dbReference type="Pfam" id="PF00406">
    <property type="entry name" value="ADK"/>
    <property type="match status" value="1"/>
</dbReference>
<evidence type="ECO:0000256" key="1">
    <source>
        <dbReference type="ARBA" id="ARBA00022679"/>
    </source>
</evidence>
<evidence type="ECO:0008006" key="7">
    <source>
        <dbReference type="Google" id="ProtNLM"/>
    </source>
</evidence>
<dbReference type="SUPFAM" id="SSF52540">
    <property type="entry name" value="P-loop containing nucleoside triphosphate hydrolases"/>
    <property type="match status" value="1"/>
</dbReference>
<name>A0A2K0T9R7_9HYPO</name>
<dbReference type="EMBL" id="MTYH01000051">
    <property type="protein sequence ID" value="PNP42269.1"/>
    <property type="molecule type" value="Genomic_DNA"/>
</dbReference>
<dbReference type="AlphaFoldDB" id="A0A2K0T9R7"/>
<protein>
    <recommendedName>
        <fullName evidence="7">Uridylate kinase</fullName>
    </recommendedName>
</protein>
<dbReference type="Gene3D" id="3.40.50.300">
    <property type="entry name" value="P-loop containing nucleotide triphosphate hydrolases"/>
    <property type="match status" value="1"/>
</dbReference>
<dbReference type="Proteomes" id="UP000236546">
    <property type="component" value="Unassembled WGS sequence"/>
</dbReference>
<dbReference type="GO" id="GO:0019205">
    <property type="term" value="F:nucleobase-containing compound kinase activity"/>
    <property type="evidence" value="ECO:0007669"/>
    <property type="project" value="InterPro"/>
</dbReference>
<accession>A0A2K0T9R7</accession>
<reference evidence="5 6" key="1">
    <citation type="submission" date="2017-02" db="EMBL/GenBank/DDBJ databases">
        <title>Genomes of Trichoderma spp. with biocontrol activity.</title>
        <authorList>
            <person name="Gardiner D."/>
            <person name="Kazan K."/>
            <person name="Vos C."/>
            <person name="Harvey P."/>
        </authorList>
    </citation>
    <scope>NUCLEOTIDE SEQUENCE [LARGE SCALE GENOMIC DNA]</scope>
    <source>
        <strain evidence="5 6">A5MH</strain>
    </source>
</reference>
<keyword evidence="1 4" id="KW-0808">Transferase</keyword>
<evidence type="ECO:0000313" key="5">
    <source>
        <dbReference type="EMBL" id="PNP42269.1"/>
    </source>
</evidence>
<sequence>MAPKTEGIIFVLGAPGAGKGSLSAILAKDYGFKHLSIGDLLRQVVASPDADKTIVDYVRRGELLTTRLLFQILKPHIEEGGTILLDGFPRRLDQAQAFEREFQIPVLVLFFDCPKDLVEKRVINRKQGREGDNLETFRKRYAEFLELNPPLVHHYGQMEKLVTVNTSDIASSSYGVLLKLLQARSEWDSLVRK</sequence>
<dbReference type="HAMAP" id="MF_00235">
    <property type="entry name" value="Adenylate_kinase_Adk"/>
    <property type="match status" value="1"/>
</dbReference>
<gene>
    <name evidence="5" type="ORF">TGAMA5MH_05951</name>
</gene>
<keyword evidence="3 4" id="KW-0418">Kinase</keyword>
<keyword evidence="2" id="KW-0547">Nucleotide-binding</keyword>
<evidence type="ECO:0000256" key="2">
    <source>
        <dbReference type="ARBA" id="ARBA00022741"/>
    </source>
</evidence>
<comment type="caution">
    <text evidence="5">The sequence shown here is derived from an EMBL/GenBank/DDBJ whole genome shotgun (WGS) entry which is preliminary data.</text>
</comment>
<organism evidence="5 6">
    <name type="scientific">Trichoderma gamsii</name>
    <dbReference type="NCBI Taxonomy" id="398673"/>
    <lineage>
        <taxon>Eukaryota</taxon>
        <taxon>Fungi</taxon>
        <taxon>Dikarya</taxon>
        <taxon>Ascomycota</taxon>
        <taxon>Pezizomycotina</taxon>
        <taxon>Sordariomycetes</taxon>
        <taxon>Hypocreomycetidae</taxon>
        <taxon>Hypocreales</taxon>
        <taxon>Hypocreaceae</taxon>
        <taxon>Trichoderma</taxon>
    </lineage>
</organism>
<dbReference type="CDD" id="cd01428">
    <property type="entry name" value="ADK"/>
    <property type="match status" value="1"/>
</dbReference>
<comment type="similarity">
    <text evidence="4">Belongs to the adenylate kinase family.</text>
</comment>
<dbReference type="PANTHER" id="PTHR23359">
    <property type="entry name" value="NUCLEOTIDE KINASE"/>
    <property type="match status" value="1"/>
</dbReference>
<evidence type="ECO:0000313" key="6">
    <source>
        <dbReference type="Proteomes" id="UP000236546"/>
    </source>
</evidence>
<proteinExistence type="inferred from homology"/>